<feature type="region of interest" description="Disordered" evidence="1">
    <location>
        <begin position="68"/>
        <end position="101"/>
    </location>
</feature>
<evidence type="ECO:0000313" key="2">
    <source>
        <dbReference type="EMBL" id="KAK8058605.1"/>
    </source>
</evidence>
<name>A0ABR1UI71_9PEZI</name>
<sequence>MPESRDQGSRRPFLANKPRSHCANAVLVRNPVTTSSLPPEGTAYVDNAGTTSDRKAVPLMNESSEDLLATTQRTQLPTGEPNRNRSGSRFPEIGLDDKASPQGHRYAASVPVFLLPQLMGSNATLIGHESELQTAISSFQDTLKSLKFTLASPGMSFQEKQKLRVLCSASQPAQFLLFEYVHGTPETPESSGNPQLSDKDERRLTDGVCAAVTV</sequence>
<dbReference type="GeneID" id="92093525"/>
<dbReference type="EMBL" id="JAQQWL010000009">
    <property type="protein sequence ID" value="KAK8058605.1"/>
    <property type="molecule type" value="Genomic_DNA"/>
</dbReference>
<feature type="compositionally biased region" description="Polar residues" evidence="1">
    <location>
        <begin position="187"/>
        <end position="196"/>
    </location>
</feature>
<reference evidence="2 3" key="1">
    <citation type="submission" date="2023-01" db="EMBL/GenBank/DDBJ databases">
        <title>Analysis of 21 Apiospora genomes using comparative genomics revels a genus with tremendous synthesis potential of carbohydrate active enzymes and secondary metabolites.</title>
        <authorList>
            <person name="Sorensen T."/>
        </authorList>
    </citation>
    <scope>NUCLEOTIDE SEQUENCE [LARGE SCALE GENOMIC DNA]</scope>
    <source>
        <strain evidence="2 3">CBS 135458</strain>
    </source>
</reference>
<evidence type="ECO:0000313" key="3">
    <source>
        <dbReference type="Proteomes" id="UP001480595"/>
    </source>
</evidence>
<feature type="region of interest" description="Disordered" evidence="1">
    <location>
        <begin position="184"/>
        <end position="203"/>
    </location>
</feature>
<feature type="region of interest" description="Disordered" evidence="1">
    <location>
        <begin position="32"/>
        <end position="53"/>
    </location>
</feature>
<gene>
    <name evidence="2" type="ORF">PG994_009053</name>
</gene>
<keyword evidence="3" id="KW-1185">Reference proteome</keyword>
<evidence type="ECO:0000256" key="1">
    <source>
        <dbReference type="SAM" id="MobiDB-lite"/>
    </source>
</evidence>
<dbReference type="Proteomes" id="UP001480595">
    <property type="component" value="Unassembled WGS sequence"/>
</dbReference>
<dbReference type="RefSeq" id="XP_066714051.1">
    <property type="nucleotide sequence ID" value="XM_066860462.1"/>
</dbReference>
<organism evidence="2 3">
    <name type="scientific">Apiospora phragmitis</name>
    <dbReference type="NCBI Taxonomy" id="2905665"/>
    <lineage>
        <taxon>Eukaryota</taxon>
        <taxon>Fungi</taxon>
        <taxon>Dikarya</taxon>
        <taxon>Ascomycota</taxon>
        <taxon>Pezizomycotina</taxon>
        <taxon>Sordariomycetes</taxon>
        <taxon>Xylariomycetidae</taxon>
        <taxon>Amphisphaeriales</taxon>
        <taxon>Apiosporaceae</taxon>
        <taxon>Apiospora</taxon>
    </lineage>
</organism>
<accession>A0ABR1UI71</accession>
<proteinExistence type="predicted"/>
<comment type="caution">
    <text evidence="2">The sequence shown here is derived from an EMBL/GenBank/DDBJ whole genome shotgun (WGS) entry which is preliminary data.</text>
</comment>
<protein>
    <submittedName>
        <fullName evidence="2">Uncharacterized protein</fullName>
    </submittedName>
</protein>